<keyword evidence="4 6" id="KW-0175">Coiled coil</keyword>
<dbReference type="AlphaFoldDB" id="A0A834ZCC9"/>
<evidence type="ECO:0000256" key="2">
    <source>
        <dbReference type="ARBA" id="ARBA00022473"/>
    </source>
</evidence>
<feature type="coiled-coil region" evidence="6">
    <location>
        <begin position="112"/>
        <end position="160"/>
    </location>
</feature>
<keyword evidence="5" id="KW-0287">Flowering</keyword>
<organism evidence="8 9">
    <name type="scientific">Tetracentron sinense</name>
    <name type="common">Spur-leaf</name>
    <dbReference type="NCBI Taxonomy" id="13715"/>
    <lineage>
        <taxon>Eukaryota</taxon>
        <taxon>Viridiplantae</taxon>
        <taxon>Streptophyta</taxon>
        <taxon>Embryophyta</taxon>
        <taxon>Tracheophyta</taxon>
        <taxon>Spermatophyta</taxon>
        <taxon>Magnoliopsida</taxon>
        <taxon>Trochodendrales</taxon>
        <taxon>Trochodendraceae</taxon>
        <taxon>Tetracentron</taxon>
    </lineage>
</organism>
<feature type="region of interest" description="Disordered" evidence="7">
    <location>
        <begin position="1"/>
        <end position="28"/>
    </location>
</feature>
<evidence type="ECO:0000256" key="1">
    <source>
        <dbReference type="ARBA" id="ARBA00005405"/>
    </source>
</evidence>
<dbReference type="InterPro" id="IPR040353">
    <property type="entry name" value="FLX/FLX-like"/>
</dbReference>
<accession>A0A834ZCC9</accession>
<proteinExistence type="inferred from homology"/>
<protein>
    <recommendedName>
        <fullName evidence="10">Protein FLC EXPRESSOR</fullName>
    </recommendedName>
</protein>
<reference evidence="8 9" key="1">
    <citation type="submission" date="2020-04" db="EMBL/GenBank/DDBJ databases">
        <title>Plant Genome Project.</title>
        <authorList>
            <person name="Zhang R.-G."/>
        </authorList>
    </citation>
    <scope>NUCLEOTIDE SEQUENCE [LARGE SCALE GENOMIC DNA]</scope>
    <source>
        <strain evidence="8">YNK0</strain>
        <tissue evidence="8">Leaf</tissue>
    </source>
</reference>
<evidence type="ECO:0000256" key="3">
    <source>
        <dbReference type="ARBA" id="ARBA00022782"/>
    </source>
</evidence>
<keyword evidence="3" id="KW-0221">Differentiation</keyword>
<name>A0A834ZCC9_TETSI</name>
<evidence type="ECO:0000256" key="4">
    <source>
        <dbReference type="ARBA" id="ARBA00023054"/>
    </source>
</evidence>
<dbReference type="OrthoDB" id="1928946at2759"/>
<evidence type="ECO:0000313" key="8">
    <source>
        <dbReference type="EMBL" id="KAF8402578.1"/>
    </source>
</evidence>
<evidence type="ECO:0000256" key="5">
    <source>
        <dbReference type="ARBA" id="ARBA00023089"/>
    </source>
</evidence>
<comment type="similarity">
    <text evidence="1">Belongs to the FLX family.</text>
</comment>
<evidence type="ECO:0008006" key="10">
    <source>
        <dbReference type="Google" id="ProtNLM"/>
    </source>
</evidence>
<dbReference type="PANTHER" id="PTHR33405">
    <property type="entry name" value="PROTEIN FLX-LIKE 2"/>
    <property type="match status" value="1"/>
</dbReference>
<dbReference type="EMBL" id="JABCRI010000007">
    <property type="protein sequence ID" value="KAF8402578.1"/>
    <property type="molecule type" value="Genomic_DNA"/>
</dbReference>
<dbReference type="Proteomes" id="UP000655225">
    <property type="component" value="Unassembled WGS sequence"/>
</dbReference>
<sequence>MAGRNHFPSHPLTDDPHMHRVPAPFPSGATSRLHPAIIEDRIVAQHREIQSLLIDNQRLAATHVALKQEHAVAHQEFRHISAAAANIKAERDAQVRDVYERSLKMEADARSVDGLNAELTQVRSDVQKLSAARQDLTAQLQAINSDLNRARAELQQVAISTLSRALTIVPLLCVNMGRAAVEYEKKTRADNLEQSQAMEKNMISMAREVEKLRAELANAEKRARATAAAAAAANPSPGYAVSYGNADVGYGGNIYADPYGMHQVQGGADAGPQYGSGAVSRGPYDMQQTYVHR</sequence>
<dbReference type="GO" id="GO:0009908">
    <property type="term" value="P:flower development"/>
    <property type="evidence" value="ECO:0007669"/>
    <property type="project" value="UniProtKB-KW"/>
</dbReference>
<keyword evidence="2" id="KW-0217">Developmental protein</keyword>
<evidence type="ECO:0000313" key="9">
    <source>
        <dbReference type="Proteomes" id="UP000655225"/>
    </source>
</evidence>
<keyword evidence="9" id="KW-1185">Reference proteome</keyword>
<evidence type="ECO:0000256" key="6">
    <source>
        <dbReference type="SAM" id="Coils"/>
    </source>
</evidence>
<dbReference type="GO" id="GO:0030154">
    <property type="term" value="P:cell differentiation"/>
    <property type="evidence" value="ECO:0007669"/>
    <property type="project" value="UniProtKB-KW"/>
</dbReference>
<dbReference type="PANTHER" id="PTHR33405:SF17">
    <property type="entry name" value="PROTEIN FLC EXPRESSOR"/>
    <property type="match status" value="1"/>
</dbReference>
<feature type="coiled-coil region" evidence="6">
    <location>
        <begin position="195"/>
        <end position="229"/>
    </location>
</feature>
<comment type="caution">
    <text evidence="8">The sequence shown here is derived from an EMBL/GenBank/DDBJ whole genome shotgun (WGS) entry which is preliminary data.</text>
</comment>
<dbReference type="OMA" id="NVPFENQ"/>
<gene>
    <name evidence="8" type="ORF">HHK36_010665</name>
</gene>
<evidence type="ECO:0000256" key="7">
    <source>
        <dbReference type="SAM" id="MobiDB-lite"/>
    </source>
</evidence>